<dbReference type="Proteomes" id="UP000469558">
    <property type="component" value="Unassembled WGS sequence"/>
</dbReference>
<dbReference type="PANTHER" id="PTHR35006:SF2">
    <property type="entry name" value="GLYOXALASE FAMILY PROTEIN (AFU_ORTHOLOGUE AFUA_5G14830)"/>
    <property type="match status" value="1"/>
</dbReference>
<dbReference type="CDD" id="cd07262">
    <property type="entry name" value="VOC_like"/>
    <property type="match status" value="1"/>
</dbReference>
<comment type="caution">
    <text evidence="2">The sequence shown here is derived from an EMBL/GenBank/DDBJ whole genome shotgun (WGS) entry which is preliminary data.</text>
</comment>
<dbReference type="AlphaFoldDB" id="A0A8T9CIJ5"/>
<dbReference type="PROSITE" id="PS51819">
    <property type="entry name" value="VOC"/>
    <property type="match status" value="1"/>
</dbReference>
<evidence type="ECO:0000313" key="3">
    <source>
        <dbReference type="Proteomes" id="UP000469558"/>
    </source>
</evidence>
<dbReference type="Gene3D" id="3.10.180.10">
    <property type="entry name" value="2,3-Dihydroxybiphenyl 1,2-Dioxygenase, domain 1"/>
    <property type="match status" value="1"/>
</dbReference>
<evidence type="ECO:0000259" key="1">
    <source>
        <dbReference type="PROSITE" id="PS51819"/>
    </source>
</evidence>
<reference evidence="2 3" key="1">
    <citation type="submission" date="2018-05" db="EMBL/GenBank/DDBJ databases">
        <title>Genome sequencing and assembly of the regulated plant pathogen Lachnellula willkommii and related sister species for the development of diagnostic species identification markers.</title>
        <authorList>
            <person name="Giroux E."/>
            <person name="Bilodeau G."/>
        </authorList>
    </citation>
    <scope>NUCLEOTIDE SEQUENCE [LARGE SCALE GENOMIC DNA]</scope>
    <source>
        <strain evidence="2 3">CBS 268.59</strain>
    </source>
</reference>
<dbReference type="SUPFAM" id="SSF54593">
    <property type="entry name" value="Glyoxalase/Bleomycin resistance protein/Dihydroxybiphenyl dioxygenase"/>
    <property type="match status" value="1"/>
</dbReference>
<sequence>MPIAHAPLPASSLEDSTAFYLTALAPLGYSTFMQLGNTTGLNAEYDGPDFWLHKCPKSDAAKPWKTHVAFKGKSKKAVREFHAAALKAGGRVNGAPGERPHYTKGYYAAYVLDLDGNTIECVYYQPWWLSAVQIASKVLGLLAVGGVAWWVGKGGFV</sequence>
<feature type="domain" description="VOC" evidence="1">
    <location>
        <begin position="2"/>
        <end position="124"/>
    </location>
</feature>
<dbReference type="OrthoDB" id="10249419at2759"/>
<protein>
    <recommendedName>
        <fullName evidence="1">VOC domain-containing protein</fullName>
    </recommendedName>
</protein>
<gene>
    <name evidence="2" type="ORF">LSUE1_G001230</name>
</gene>
<dbReference type="InterPro" id="IPR029068">
    <property type="entry name" value="Glyas_Bleomycin-R_OHBP_Dase"/>
</dbReference>
<accession>A0A8T9CIJ5</accession>
<dbReference type="EMBL" id="QGMK01000176">
    <property type="protein sequence ID" value="TVY83584.1"/>
    <property type="molecule type" value="Genomic_DNA"/>
</dbReference>
<dbReference type="PANTHER" id="PTHR35006">
    <property type="entry name" value="GLYOXALASE FAMILY PROTEIN (AFU_ORTHOLOGUE AFUA_5G14830)"/>
    <property type="match status" value="1"/>
</dbReference>
<keyword evidence="3" id="KW-1185">Reference proteome</keyword>
<evidence type="ECO:0000313" key="2">
    <source>
        <dbReference type="EMBL" id="TVY83584.1"/>
    </source>
</evidence>
<organism evidence="2 3">
    <name type="scientific">Lachnellula suecica</name>
    <dbReference type="NCBI Taxonomy" id="602035"/>
    <lineage>
        <taxon>Eukaryota</taxon>
        <taxon>Fungi</taxon>
        <taxon>Dikarya</taxon>
        <taxon>Ascomycota</taxon>
        <taxon>Pezizomycotina</taxon>
        <taxon>Leotiomycetes</taxon>
        <taxon>Helotiales</taxon>
        <taxon>Lachnaceae</taxon>
        <taxon>Lachnellula</taxon>
    </lineage>
</organism>
<dbReference type="InterPro" id="IPR037523">
    <property type="entry name" value="VOC_core"/>
</dbReference>
<proteinExistence type="predicted"/>
<name>A0A8T9CIJ5_9HELO</name>